<dbReference type="Pfam" id="PF19780">
    <property type="entry name" value="DUF6265"/>
    <property type="match status" value="1"/>
</dbReference>
<evidence type="ECO:0000313" key="3">
    <source>
        <dbReference type="EMBL" id="MBT2187990.1"/>
    </source>
</evidence>
<evidence type="ECO:0000259" key="2">
    <source>
        <dbReference type="Pfam" id="PF19780"/>
    </source>
</evidence>
<feature type="domain" description="DUF6265" evidence="2">
    <location>
        <begin position="34"/>
        <end position="138"/>
    </location>
</feature>
<dbReference type="RefSeq" id="WP_214624233.1">
    <property type="nucleotide sequence ID" value="NZ_JAHGAW010000008.1"/>
</dbReference>
<evidence type="ECO:0000313" key="4">
    <source>
        <dbReference type="Proteomes" id="UP001138757"/>
    </source>
</evidence>
<protein>
    <recommendedName>
        <fullName evidence="2">DUF6265 domain-containing protein</fullName>
    </recommendedName>
</protein>
<comment type="caution">
    <text evidence="3">The sequence shown here is derived from an EMBL/GenBank/DDBJ whole genome shotgun (WGS) entry which is preliminary data.</text>
</comment>
<keyword evidence="4" id="KW-1185">Reference proteome</keyword>
<evidence type="ECO:0000256" key="1">
    <source>
        <dbReference type="SAM" id="SignalP"/>
    </source>
</evidence>
<keyword evidence="1" id="KW-0732">Signal</keyword>
<sequence>MARLWILIGLAAFMMARSAAVHAEGDATAGLPRWMSGCWLTDPGQTTRVEECWTMPRGSMMLGSSQTYDSEGTRSFEHMRILRDAEGLGFIGQPGGTTSVRFKLDRQSAGEVSFVNATHDYPQRITYRLADGKLVAEIALLDGSKPTRWTYRRD</sequence>
<dbReference type="Proteomes" id="UP001138757">
    <property type="component" value="Unassembled WGS sequence"/>
</dbReference>
<gene>
    <name evidence="3" type="ORF">KK488_13630</name>
</gene>
<dbReference type="AlphaFoldDB" id="A0A9X1DD56"/>
<feature type="chain" id="PRO_5040920741" description="DUF6265 domain-containing protein" evidence="1">
    <location>
        <begin position="24"/>
        <end position="154"/>
    </location>
</feature>
<name>A0A9X1DD56_9SPHN</name>
<reference evidence="3" key="1">
    <citation type="submission" date="2021-05" db="EMBL/GenBank/DDBJ databases">
        <title>Genome of Sphingobium sp. strain.</title>
        <authorList>
            <person name="Fan R."/>
        </authorList>
    </citation>
    <scope>NUCLEOTIDE SEQUENCE</scope>
    <source>
        <strain evidence="3">H33</strain>
    </source>
</reference>
<proteinExistence type="predicted"/>
<feature type="signal peptide" evidence="1">
    <location>
        <begin position="1"/>
        <end position="23"/>
    </location>
</feature>
<dbReference type="EMBL" id="JAHGAW010000008">
    <property type="protein sequence ID" value="MBT2187990.1"/>
    <property type="molecule type" value="Genomic_DNA"/>
</dbReference>
<dbReference type="InterPro" id="IPR046232">
    <property type="entry name" value="DUF6265"/>
</dbReference>
<organism evidence="3 4">
    <name type="scientific">Sphingobium nicotianae</name>
    <dbReference type="NCBI Taxonomy" id="2782607"/>
    <lineage>
        <taxon>Bacteria</taxon>
        <taxon>Pseudomonadati</taxon>
        <taxon>Pseudomonadota</taxon>
        <taxon>Alphaproteobacteria</taxon>
        <taxon>Sphingomonadales</taxon>
        <taxon>Sphingomonadaceae</taxon>
        <taxon>Sphingobium</taxon>
    </lineage>
</organism>
<accession>A0A9X1DD56</accession>